<dbReference type="AlphaFoldDB" id="A0AAU9IP36"/>
<name>A0AAU9IP36_9CILI</name>
<reference evidence="1" key="1">
    <citation type="submission" date="2021-09" db="EMBL/GenBank/DDBJ databases">
        <authorList>
            <consortium name="AG Swart"/>
            <person name="Singh M."/>
            <person name="Singh A."/>
            <person name="Seah K."/>
            <person name="Emmerich C."/>
        </authorList>
    </citation>
    <scope>NUCLEOTIDE SEQUENCE</scope>
    <source>
        <strain evidence="1">ATCC30299</strain>
    </source>
</reference>
<dbReference type="InterPro" id="IPR036322">
    <property type="entry name" value="WD40_repeat_dom_sf"/>
</dbReference>
<dbReference type="EMBL" id="CAJZBQ010000013">
    <property type="protein sequence ID" value="CAG9314977.1"/>
    <property type="molecule type" value="Genomic_DNA"/>
</dbReference>
<accession>A0AAU9IP36</accession>
<dbReference type="SUPFAM" id="SSF50978">
    <property type="entry name" value="WD40 repeat-like"/>
    <property type="match status" value="1"/>
</dbReference>
<keyword evidence="2" id="KW-1185">Reference proteome</keyword>
<protein>
    <submittedName>
        <fullName evidence="1">Uncharacterized protein</fullName>
    </submittedName>
</protein>
<proteinExistence type="predicted"/>
<dbReference type="Proteomes" id="UP001162131">
    <property type="component" value="Unassembled WGS sequence"/>
</dbReference>
<sequence>MGCTKSREKPHLFKPPKISNSYSPHFSKLLYCSNPGGNTNVIASLHAPELGVCLINVWSLINDILVITNTWKAPASHTLTEHITDITFMLIKEDYAERATDVYRRLLLASCSKSLIRENGEVASLNVIKVWDIETMREINEIGAVNSREALVGLKCKENKICVLTTCGNIYIWSCMLNGGDCDSAFAMPIFNRISLFCCGEVQCDIFDFDIIKINHEKNRACFKSPISSSLYEDFIIGICWSDENDSVKSRMLFVKMNSQKKIDINMENMTVTDFIIDNEFLYAVNLFKNGRVLVKMHIERIEILQQFYIEPAIMGGLNFVELYNEKACDEKKKIPISYIKMIQINKQKLIAVLSTKGEIELFNNDFCEISSVDLHAEIETADVDSTVFYIARKDGKVICLSF</sequence>
<evidence type="ECO:0000313" key="1">
    <source>
        <dbReference type="EMBL" id="CAG9314977.1"/>
    </source>
</evidence>
<organism evidence="1 2">
    <name type="scientific">Blepharisma stoltei</name>
    <dbReference type="NCBI Taxonomy" id="1481888"/>
    <lineage>
        <taxon>Eukaryota</taxon>
        <taxon>Sar</taxon>
        <taxon>Alveolata</taxon>
        <taxon>Ciliophora</taxon>
        <taxon>Postciliodesmatophora</taxon>
        <taxon>Heterotrichea</taxon>
        <taxon>Heterotrichida</taxon>
        <taxon>Blepharismidae</taxon>
        <taxon>Blepharisma</taxon>
    </lineage>
</organism>
<gene>
    <name evidence="1" type="ORF">BSTOLATCC_MIC12755</name>
</gene>
<evidence type="ECO:0000313" key="2">
    <source>
        <dbReference type="Proteomes" id="UP001162131"/>
    </source>
</evidence>
<comment type="caution">
    <text evidence="1">The sequence shown here is derived from an EMBL/GenBank/DDBJ whole genome shotgun (WGS) entry which is preliminary data.</text>
</comment>